<feature type="transmembrane region" description="Helical" evidence="2">
    <location>
        <begin position="53"/>
        <end position="72"/>
    </location>
</feature>
<reference evidence="3" key="1">
    <citation type="submission" date="2020-07" db="EMBL/GenBank/DDBJ databases">
        <title>Multicomponent nature underlies the extraordinary mechanical properties of spider dragline silk.</title>
        <authorList>
            <person name="Kono N."/>
            <person name="Nakamura H."/>
            <person name="Mori M."/>
            <person name="Yoshida Y."/>
            <person name="Ohtoshi R."/>
            <person name="Malay A.D."/>
            <person name="Moran D.A.P."/>
            <person name="Tomita M."/>
            <person name="Numata K."/>
            <person name="Arakawa K."/>
        </authorList>
    </citation>
    <scope>NUCLEOTIDE SEQUENCE</scope>
</reference>
<keyword evidence="4" id="KW-1185">Reference proteome</keyword>
<dbReference type="EMBL" id="BMAO01023923">
    <property type="protein sequence ID" value="GFQ91852.1"/>
    <property type="molecule type" value="Genomic_DNA"/>
</dbReference>
<keyword evidence="2" id="KW-0472">Membrane</keyword>
<evidence type="ECO:0000256" key="1">
    <source>
        <dbReference type="SAM" id="MobiDB-lite"/>
    </source>
</evidence>
<keyword evidence="2" id="KW-0812">Transmembrane</keyword>
<feature type="transmembrane region" description="Helical" evidence="2">
    <location>
        <begin position="21"/>
        <end position="47"/>
    </location>
</feature>
<proteinExistence type="predicted"/>
<name>A0A8X6FY12_TRICU</name>
<evidence type="ECO:0000256" key="2">
    <source>
        <dbReference type="SAM" id="Phobius"/>
    </source>
</evidence>
<organism evidence="3 4">
    <name type="scientific">Trichonephila clavata</name>
    <name type="common">Joro spider</name>
    <name type="synonym">Nephila clavata</name>
    <dbReference type="NCBI Taxonomy" id="2740835"/>
    <lineage>
        <taxon>Eukaryota</taxon>
        <taxon>Metazoa</taxon>
        <taxon>Ecdysozoa</taxon>
        <taxon>Arthropoda</taxon>
        <taxon>Chelicerata</taxon>
        <taxon>Arachnida</taxon>
        <taxon>Araneae</taxon>
        <taxon>Araneomorphae</taxon>
        <taxon>Entelegynae</taxon>
        <taxon>Araneoidea</taxon>
        <taxon>Nephilidae</taxon>
        <taxon>Trichonephila</taxon>
    </lineage>
</organism>
<feature type="region of interest" description="Disordered" evidence="1">
    <location>
        <begin position="149"/>
        <end position="185"/>
    </location>
</feature>
<sequence>MHSRYRHTGYQRLRDYPNNGALTTRLILILFFTYFALGIIFAIISVFVEKFKWWIALLPAAISFVLLVWAFWRTIQYYLLLRRQEASGIPFDPEKNLSLDNYLRVLVYLDPKGYTVGLRGINVNRPENLDLNDDIARVEDVDLNEPVESDDDIEDALLDGPAKDDRPGIENAVLDPPSPDDTDDSMVGIEIAVSYPPSPEDDDMAGIEYDVLDAPII</sequence>
<evidence type="ECO:0000313" key="4">
    <source>
        <dbReference type="Proteomes" id="UP000887116"/>
    </source>
</evidence>
<keyword evidence="2" id="KW-1133">Transmembrane helix</keyword>
<evidence type="ECO:0000313" key="3">
    <source>
        <dbReference type="EMBL" id="GFQ91852.1"/>
    </source>
</evidence>
<accession>A0A8X6FY12</accession>
<protein>
    <submittedName>
        <fullName evidence="3">Uncharacterized protein</fullName>
    </submittedName>
</protein>
<gene>
    <name evidence="3" type="ORF">TNCT_435291</name>
</gene>
<comment type="caution">
    <text evidence="3">The sequence shown here is derived from an EMBL/GenBank/DDBJ whole genome shotgun (WGS) entry which is preliminary data.</text>
</comment>
<dbReference type="Proteomes" id="UP000887116">
    <property type="component" value="Unassembled WGS sequence"/>
</dbReference>
<dbReference type="AlphaFoldDB" id="A0A8X6FY12"/>